<feature type="domain" description="Reverse transcriptase thumb" evidence="9">
    <location>
        <begin position="27"/>
        <end position="58"/>
    </location>
</feature>
<keyword evidence="5" id="KW-0378">Hydrolase</keyword>
<organism evidence="10 11">
    <name type="scientific">Podargus strigoides</name>
    <name type="common">Tawny frogmouth</name>
    <name type="synonym">Caprimulgus strigoides</name>
    <dbReference type="NCBI Taxonomy" id="8905"/>
    <lineage>
        <taxon>Eukaryota</taxon>
        <taxon>Metazoa</taxon>
        <taxon>Chordata</taxon>
        <taxon>Craniata</taxon>
        <taxon>Vertebrata</taxon>
        <taxon>Euteleostomi</taxon>
        <taxon>Archelosauria</taxon>
        <taxon>Archosauria</taxon>
        <taxon>Dinosauria</taxon>
        <taxon>Saurischia</taxon>
        <taxon>Theropoda</taxon>
        <taxon>Coelurosauria</taxon>
        <taxon>Aves</taxon>
        <taxon>Neognathae</taxon>
        <taxon>Neoaves</taxon>
        <taxon>Strisores</taxon>
        <taxon>Caprimulgiformes</taxon>
        <taxon>Podargidae</taxon>
        <taxon>Podargus</taxon>
    </lineage>
</organism>
<dbReference type="GO" id="GO:0004519">
    <property type="term" value="F:endonuclease activity"/>
    <property type="evidence" value="ECO:0007669"/>
    <property type="project" value="UniProtKB-KW"/>
</dbReference>
<evidence type="ECO:0000313" key="11">
    <source>
        <dbReference type="Proteomes" id="UP000584326"/>
    </source>
</evidence>
<dbReference type="Proteomes" id="UP000584326">
    <property type="component" value="Unassembled WGS sequence"/>
</dbReference>
<gene>
    <name evidence="10" type="primary">Ervk25_0</name>
    <name evidence="10" type="ORF">PODSTR_R14938</name>
</gene>
<keyword evidence="2" id="KW-0548">Nucleotidyltransferase</keyword>
<keyword evidence="6" id="KW-0862">Zinc</keyword>
<keyword evidence="11" id="KW-1185">Reference proteome</keyword>
<keyword evidence="4" id="KW-0255">Endonuclease</keyword>
<accession>A0A7L4GSU0</accession>
<proteinExistence type="predicted"/>
<dbReference type="PANTHER" id="PTHR41694:SF4">
    <property type="entry name" value="ENDOGENOUS RETROVIRUS GROUP K MEMBER 10 POL PROTEIN-RELATED"/>
    <property type="match status" value="1"/>
</dbReference>
<dbReference type="InterPro" id="IPR010661">
    <property type="entry name" value="RVT_thumb"/>
</dbReference>
<dbReference type="GO" id="GO:0035613">
    <property type="term" value="F:RNA stem-loop binding"/>
    <property type="evidence" value="ECO:0007669"/>
    <property type="project" value="TreeGrafter"/>
</dbReference>
<sequence length="106" mass="11979">LQKLLGTIHWVRPRLGIANHELSHLFSTLELSHLFSALKGDSDLLSKRQLTPEAKQELNLVAEKISTLQADRIRVKLPICLFILLTQFQPIGLIGQTSDDNKHAIY</sequence>
<evidence type="ECO:0000256" key="5">
    <source>
        <dbReference type="ARBA" id="ARBA00022801"/>
    </source>
</evidence>
<dbReference type="InterPro" id="IPR043128">
    <property type="entry name" value="Rev_trsase/Diguanyl_cyclase"/>
</dbReference>
<evidence type="ECO:0000256" key="2">
    <source>
        <dbReference type="ARBA" id="ARBA00022695"/>
    </source>
</evidence>
<dbReference type="SUPFAM" id="SSF56672">
    <property type="entry name" value="DNA/RNA polymerases"/>
    <property type="match status" value="1"/>
</dbReference>
<protein>
    <submittedName>
        <fullName evidence="10">POK25 protein</fullName>
    </submittedName>
</protein>
<comment type="caution">
    <text evidence="10">The sequence shown here is derived from an EMBL/GenBank/DDBJ whole genome shotgun (WGS) entry which is preliminary data.</text>
</comment>
<evidence type="ECO:0000259" key="9">
    <source>
        <dbReference type="Pfam" id="PF06817"/>
    </source>
</evidence>
<evidence type="ECO:0000256" key="6">
    <source>
        <dbReference type="ARBA" id="ARBA00022833"/>
    </source>
</evidence>
<feature type="non-terminal residue" evidence="10">
    <location>
        <position position="106"/>
    </location>
</feature>
<keyword evidence="7" id="KW-0695">RNA-directed DNA polymerase</keyword>
<evidence type="ECO:0000256" key="7">
    <source>
        <dbReference type="ARBA" id="ARBA00022918"/>
    </source>
</evidence>
<dbReference type="Gene3D" id="3.30.70.270">
    <property type="match status" value="1"/>
</dbReference>
<dbReference type="EMBL" id="VZTK01012849">
    <property type="protein sequence ID" value="NXX15590.1"/>
    <property type="molecule type" value="Genomic_DNA"/>
</dbReference>
<keyword evidence="1" id="KW-0808">Transferase</keyword>
<dbReference type="Pfam" id="PF06817">
    <property type="entry name" value="RVT_thumb"/>
    <property type="match status" value="1"/>
</dbReference>
<dbReference type="GO" id="GO:0003964">
    <property type="term" value="F:RNA-directed DNA polymerase activity"/>
    <property type="evidence" value="ECO:0007669"/>
    <property type="project" value="UniProtKB-KW"/>
</dbReference>
<dbReference type="OrthoDB" id="9395730at2759"/>
<name>A0A7L4GSU0_PODST</name>
<reference evidence="10 11" key="1">
    <citation type="submission" date="2020-02" db="EMBL/GenBank/DDBJ databases">
        <title>Bird 10,000 Genomes (B10K) Project - Family phase.</title>
        <authorList>
            <person name="Zhang G."/>
        </authorList>
    </citation>
    <scope>NUCLEOTIDE SEQUENCE [LARGE SCALE GENOMIC DNA]</scope>
    <source>
        <strain evidence="10">B10K-DU-001-40</strain>
        <tissue evidence="10">Muscle</tissue>
    </source>
</reference>
<feature type="non-terminal residue" evidence="10">
    <location>
        <position position="1"/>
    </location>
</feature>
<dbReference type="AlphaFoldDB" id="A0A7L4GSU0"/>
<dbReference type="GO" id="GO:0016787">
    <property type="term" value="F:hydrolase activity"/>
    <property type="evidence" value="ECO:0007669"/>
    <property type="project" value="UniProtKB-KW"/>
</dbReference>
<dbReference type="PANTHER" id="PTHR41694">
    <property type="entry name" value="ENDOGENOUS RETROVIRUS GROUP K MEMBER POL PROTEIN"/>
    <property type="match status" value="1"/>
</dbReference>
<evidence type="ECO:0000256" key="3">
    <source>
        <dbReference type="ARBA" id="ARBA00022722"/>
    </source>
</evidence>
<dbReference type="InterPro" id="IPR043502">
    <property type="entry name" value="DNA/RNA_pol_sf"/>
</dbReference>
<evidence type="ECO:0000256" key="1">
    <source>
        <dbReference type="ARBA" id="ARBA00022679"/>
    </source>
</evidence>
<evidence type="ECO:0000313" key="10">
    <source>
        <dbReference type="EMBL" id="NXX15590.1"/>
    </source>
</evidence>
<evidence type="ECO:0000256" key="8">
    <source>
        <dbReference type="ARBA" id="ARBA00023268"/>
    </source>
</evidence>
<keyword evidence="8" id="KW-0511">Multifunctional enzyme</keyword>
<keyword evidence="3" id="KW-0540">Nuclease</keyword>
<evidence type="ECO:0000256" key="4">
    <source>
        <dbReference type="ARBA" id="ARBA00022759"/>
    </source>
</evidence>